<feature type="transmembrane region" description="Helical" evidence="2">
    <location>
        <begin position="190"/>
        <end position="212"/>
    </location>
</feature>
<reference evidence="4" key="2">
    <citation type="journal article" date="2007" name="Science">
        <title>Draft genome sequence of the sexually transmitted pathogen Trichomonas vaginalis.</title>
        <authorList>
            <person name="Carlton J.M."/>
            <person name="Hirt R.P."/>
            <person name="Silva J.C."/>
            <person name="Delcher A.L."/>
            <person name="Schatz M."/>
            <person name="Zhao Q."/>
            <person name="Wortman J.R."/>
            <person name="Bidwell S.L."/>
            <person name="Alsmark U.C.M."/>
            <person name="Besteiro S."/>
            <person name="Sicheritz-Ponten T."/>
            <person name="Noel C.J."/>
            <person name="Dacks J.B."/>
            <person name="Foster P.G."/>
            <person name="Simillion C."/>
            <person name="Van de Peer Y."/>
            <person name="Miranda-Saavedra D."/>
            <person name="Barton G.J."/>
            <person name="Westrop G.D."/>
            <person name="Mueller S."/>
            <person name="Dessi D."/>
            <person name="Fiori P.L."/>
            <person name="Ren Q."/>
            <person name="Paulsen I."/>
            <person name="Zhang H."/>
            <person name="Bastida-Corcuera F.D."/>
            <person name="Simoes-Barbosa A."/>
            <person name="Brown M.T."/>
            <person name="Hayes R.D."/>
            <person name="Mukherjee M."/>
            <person name="Okumura C.Y."/>
            <person name="Schneider R."/>
            <person name="Smith A.J."/>
            <person name="Vanacova S."/>
            <person name="Villalvazo M."/>
            <person name="Haas B.J."/>
            <person name="Pertea M."/>
            <person name="Feldblyum T.V."/>
            <person name="Utterback T.R."/>
            <person name="Shu C.L."/>
            <person name="Osoegawa K."/>
            <person name="de Jong P.J."/>
            <person name="Hrdy I."/>
            <person name="Horvathova L."/>
            <person name="Zubacova Z."/>
            <person name="Dolezal P."/>
            <person name="Malik S.B."/>
            <person name="Logsdon J.M. Jr."/>
            <person name="Henze K."/>
            <person name="Gupta A."/>
            <person name="Wang C.C."/>
            <person name="Dunne R.L."/>
            <person name="Upcroft J.A."/>
            <person name="Upcroft P."/>
            <person name="White O."/>
            <person name="Salzberg S.L."/>
            <person name="Tang P."/>
            <person name="Chiu C.-H."/>
            <person name="Lee Y.-S."/>
            <person name="Embley T.M."/>
            <person name="Coombs G.H."/>
            <person name="Mottram J.C."/>
            <person name="Tachezy J."/>
            <person name="Fraser-Liggett C.M."/>
            <person name="Johnson P.J."/>
        </authorList>
    </citation>
    <scope>NUCLEOTIDE SEQUENCE [LARGE SCALE GENOMIC DNA]</scope>
    <source>
        <strain evidence="4">G3</strain>
    </source>
</reference>
<dbReference type="InterPro" id="IPR027272">
    <property type="entry name" value="Piezo"/>
</dbReference>
<feature type="transmembrane region" description="Helical" evidence="2">
    <location>
        <begin position="971"/>
        <end position="990"/>
    </location>
</feature>
<feature type="transmembrane region" description="Helical" evidence="2">
    <location>
        <begin position="150"/>
        <end position="170"/>
    </location>
</feature>
<keyword evidence="2" id="KW-0812">Transmembrane</keyword>
<dbReference type="VEuPathDB" id="TrichDB:TVAGG3_0560910"/>
<feature type="transmembrane region" description="Helical" evidence="2">
    <location>
        <begin position="1653"/>
        <end position="1674"/>
    </location>
</feature>
<feature type="transmembrane region" description="Helical" evidence="2">
    <location>
        <begin position="533"/>
        <end position="551"/>
    </location>
</feature>
<evidence type="ECO:0000313" key="5">
    <source>
        <dbReference type="Proteomes" id="UP000001542"/>
    </source>
</evidence>
<accession>A2DKP3</accession>
<feature type="transmembrane region" description="Helical" evidence="2">
    <location>
        <begin position="1680"/>
        <end position="1703"/>
    </location>
</feature>
<dbReference type="GO" id="GO:0016020">
    <property type="term" value="C:membrane"/>
    <property type="evidence" value="ECO:0000318"/>
    <property type="project" value="GO_Central"/>
</dbReference>
<feature type="transmembrane region" description="Helical" evidence="2">
    <location>
        <begin position="683"/>
        <end position="702"/>
    </location>
</feature>
<feature type="transmembrane region" description="Helical" evidence="2">
    <location>
        <begin position="1619"/>
        <end position="1641"/>
    </location>
</feature>
<feature type="transmembrane region" description="Helical" evidence="2">
    <location>
        <begin position="775"/>
        <end position="794"/>
    </location>
</feature>
<feature type="domain" description="Piezo non-specific cation channel cap" evidence="3">
    <location>
        <begin position="1869"/>
        <end position="2136"/>
    </location>
</feature>
<keyword evidence="5" id="KW-1185">Reference proteome</keyword>
<reference evidence="4" key="1">
    <citation type="submission" date="2006-10" db="EMBL/GenBank/DDBJ databases">
        <authorList>
            <person name="Amadeo P."/>
            <person name="Zhao Q."/>
            <person name="Wortman J."/>
            <person name="Fraser-Liggett C."/>
            <person name="Carlton J."/>
        </authorList>
    </citation>
    <scope>NUCLEOTIDE SEQUENCE</scope>
    <source>
        <strain evidence="4">G3</strain>
    </source>
</reference>
<feature type="transmembrane region" description="Helical" evidence="2">
    <location>
        <begin position="351"/>
        <end position="368"/>
    </location>
</feature>
<dbReference type="InParanoid" id="A2DKP3"/>
<feature type="transmembrane region" description="Helical" evidence="2">
    <location>
        <begin position="653"/>
        <end position="671"/>
    </location>
</feature>
<feature type="transmembrane region" description="Helical" evidence="2">
    <location>
        <begin position="883"/>
        <end position="899"/>
    </location>
</feature>
<feature type="transmembrane region" description="Helical" evidence="2">
    <location>
        <begin position="1452"/>
        <end position="1473"/>
    </location>
</feature>
<keyword evidence="2" id="KW-1133">Transmembrane helix</keyword>
<feature type="transmembrane region" description="Helical" evidence="2">
    <location>
        <begin position="375"/>
        <end position="399"/>
    </location>
</feature>
<dbReference type="GO" id="GO:0005261">
    <property type="term" value="F:monoatomic cation channel activity"/>
    <property type="evidence" value="ECO:0000318"/>
    <property type="project" value="GO_Central"/>
</dbReference>
<feature type="transmembrane region" description="Helical" evidence="2">
    <location>
        <begin position="49"/>
        <end position="68"/>
    </location>
</feature>
<feature type="transmembrane region" description="Helical" evidence="2">
    <location>
        <begin position="1114"/>
        <end position="1131"/>
    </location>
</feature>
<feature type="transmembrane region" description="Helical" evidence="2">
    <location>
        <begin position="326"/>
        <end position="345"/>
    </location>
</feature>
<sequence length="2146" mass="246289">MSSDSSDEYEVSSEPSSTTVTGPDDGNPEAAPRKKVYQEPVRKKRQKSYPIPCIVLLEFILPICYVINSMTTEGVMGMINIIILVANVAITNLTKKSITGHKIILSIELVYNIILLGLASSIGMREEEDTNIIKIMGLDFNNYVASNAKLTIGISVIAIILEILSAVLLFKTKPEIMLERRAKIYSSMAWIFASDFIWTFCLAVMGAVQMFMEIVEVSYCFLPLLVYILYISITMGIFGRPFVHQYILIVIYVYAIIFSLFIFYTTSPLGQLYPIIGKTSSAKIHSSSYFQKYAPLSLAVNVIQIWFSVQLCFVFKRSKPTIPQSLVTLSDILLVFSFVAVLVYSVFFSCYIAGVWELIVYLACFFSLNASRKFFFRLLSVIHNILFSAIYVTCLNLFYSAEKAKTNHPRLFSRILQPIGFYHFYEENTDSENKNKEFMFVLLGFLLTSILAQIGRVVHFKPPKEAEGEQEEGMELRDIIDRPKKKKEKGPVVKFIIKIAKIVTDVIVFIFKNLSVGAVVVLGITFGYQENQYCFNAICVIILITNVLGLFHRPIFYFILFLTGLIIITATVFETMPTDYFNSTVLDYLEKTGLKRASGEADLPTYLWPYIVMVFLCVLITHMGKVKVIYPSTVVMFIFWALAILHLAYLYVYGPNIFSVIYVITGIFIFYSKVLNKVLLTKIAIVVSGISVSLHLTMLMFSEFEWTRNYLMSITFNKKFTMQDLIDLRTPQTPGLEAALLAVTMFCISLTYMNTNPLQKRPNIWIQGIREEFKAALRSLFFYISWLLMFFFSISNDYPTIIKCVISILFLLGSKMARFFNKMVGALLYTNTVYIVIEVFLDIFPKLTDKDQTPYTSTRKWCEYIGLYFVDGDKGQGDRNYSMTWQLLFILVIIVNMIAEHPEQTDPKFDGSLGMRLYRAFYMMLHNWLPVFVNISLCISTLYNPTVFGFFSLLVLIIVQFKPKVLQRGAVWISVLFNFCFLFQYVIWLGPPSRFYFISDALDNDWGDFLSLRNIETEALLTNMVTAFMLTFYLQFRELAMNYDAGFNDLPEFLKGVIKFIVSNIFEIIEAVAIAISIFIPTFDGLFFTILISILFYMTLLHDFDNHKTISIHLWGLFLVIAGRLLSRIPYFSTNGYAHYVQEAFGLPFRGKSSTEYLWIILFALESLVIHIMETPMFQECRKDSIQRLAYRFIRVRQLKVISRLNQEVVDSIQHAKIEQIFRIADQSSAGLNRSASFLMPQQQQKKPEKVDTRTEEQKQKDEEEAIRKQAEEEERKKKEAEEKQRILEEKKAKAAAEGKEYIPEEEEEEEEPPKTVKDRILGFWDIFMENIVWPLCSHIIIFYAKTVNLSCEAGVNVLTFNSVNAILRRIAAALTAGGTYQLTPIEQNFLKKLPPSFYMQLGGIGEILQFPEIKREQYRELLLRYFGYTIRKLSLPCLVLMSVIYTYVKPYLLSFLFTIYIFALFIGTNIYATPLVYRIFYIALIIMLLLRAVCTVDLISDQMDKYLNSVSAAQSRVSYPSLFGFNSADSSTIEILMFLVGTWYVVDNLRNACVFAPSHYNNKIFGGDNKLEGYPDKYFYNFDNPDKVLGLSQKKMPSIWQQIVANANNIRIPTSNEYFIVMIIDAIAFLVMIFNISSWTTDTSSDKTSTGISIFFVFSLIFSAIFIFVFFLLRISNNFLSLYIFNTIQLICVLIFDFWVCYKPKASSLQFYLFLKYISILIVYHDTYLGKIIANFSFPDIENNWRKILCMNNFMRICPFVFEIHSLLMWMSKDTRVEFAHFFIQEDIKTLLENQMVYNHRPEQKRLERNLCIGGCFLFLIILLLFGPLFFMVGGSGAYMNNPILSSELEIGFTAVGAIYRSYAQFQNLTSSEHNDLANSGFADLSVLKTYSRDDLIIALFPLSSQSTAVATDASIKSFLTNSNLNKRPYVKLTTTFQYPATTAKSNVISYQLNMDPITISQSSDYLEAWKNISSYTNLTNVPVVYFNPREGAASSSSTNYSCGFQFDTTANVVQLATVNPNISELKDATFLKIIIWSDEVESDGTVGTLVSMGGGIIGIYILIIFTFGEVLRERTLGGYDELWLERMRKPENLYQYIIAIEAFRSVGAIDREYMMMEMFLDVMRSKEACITLTNEPESEEPSTK</sequence>
<dbReference type="PANTHER" id="PTHR13167:SF25">
    <property type="entry name" value="PIEZO-TYPE MECHANOSENSITIVE ION CHANNEL COMPONENT"/>
    <property type="match status" value="1"/>
</dbReference>
<feature type="compositionally biased region" description="Acidic residues" evidence="1">
    <location>
        <begin position="1"/>
        <end position="11"/>
    </location>
</feature>
<dbReference type="OrthoDB" id="10637392at2759"/>
<dbReference type="VEuPathDB" id="TrichDB:TVAG_247050"/>
<feature type="compositionally biased region" description="Basic and acidic residues" evidence="1">
    <location>
        <begin position="1246"/>
        <end position="1292"/>
    </location>
</feature>
<feature type="transmembrane region" description="Helical" evidence="2">
    <location>
        <begin position="293"/>
        <end position="314"/>
    </location>
</feature>
<evidence type="ECO:0000256" key="1">
    <source>
        <dbReference type="SAM" id="MobiDB-lite"/>
    </source>
</evidence>
<feature type="transmembrane region" description="Helical" evidence="2">
    <location>
        <begin position="2048"/>
        <end position="2069"/>
    </location>
</feature>
<feature type="transmembrane region" description="Helical" evidence="2">
    <location>
        <begin position="603"/>
        <end position="621"/>
    </location>
</feature>
<gene>
    <name evidence="4" type="ORF">TVAG_247050</name>
</gene>
<feature type="transmembrane region" description="Helical" evidence="2">
    <location>
        <begin position="438"/>
        <end position="458"/>
    </location>
</feature>
<dbReference type="KEGG" id="tva:5464546"/>
<name>A2DKP3_TRIV3</name>
<evidence type="ECO:0000256" key="2">
    <source>
        <dbReference type="SAM" id="Phobius"/>
    </source>
</evidence>
<dbReference type="STRING" id="5722.A2DKP3"/>
<feature type="region of interest" description="Disordered" evidence="1">
    <location>
        <begin position="1"/>
        <end position="41"/>
    </location>
</feature>
<dbReference type="Proteomes" id="UP000001542">
    <property type="component" value="Unassembled WGS sequence"/>
</dbReference>
<dbReference type="SMR" id="A2DKP3"/>
<feature type="transmembrane region" description="Helical" evidence="2">
    <location>
        <begin position="1480"/>
        <end position="1500"/>
    </location>
</feature>
<feature type="transmembrane region" description="Helical" evidence="2">
    <location>
        <begin position="738"/>
        <end position="755"/>
    </location>
</feature>
<feature type="transmembrane region" description="Helical" evidence="2">
    <location>
        <begin position="74"/>
        <end position="91"/>
    </location>
</feature>
<feature type="transmembrane region" description="Helical" evidence="2">
    <location>
        <begin position="800"/>
        <end position="817"/>
    </location>
</feature>
<dbReference type="GO" id="GO:0071260">
    <property type="term" value="P:cellular response to mechanical stimulus"/>
    <property type="evidence" value="ECO:0000318"/>
    <property type="project" value="GO_Central"/>
</dbReference>
<keyword evidence="2" id="KW-0472">Membrane</keyword>
<protein>
    <recommendedName>
        <fullName evidence="3">Piezo non-specific cation channel cap domain-containing protein</fullName>
    </recommendedName>
</protein>
<dbReference type="GO" id="GO:0008381">
    <property type="term" value="F:mechanosensitive monoatomic ion channel activity"/>
    <property type="evidence" value="ECO:0000318"/>
    <property type="project" value="GO_Central"/>
</dbReference>
<feature type="compositionally biased region" description="Polar residues" evidence="1">
    <location>
        <begin position="1236"/>
        <end position="1245"/>
    </location>
</feature>
<dbReference type="InterPro" id="IPR031334">
    <property type="entry name" value="Piezo_cap_dom"/>
</dbReference>
<feature type="transmembrane region" description="Helical" evidence="2">
    <location>
        <begin position="246"/>
        <end position="264"/>
    </location>
</feature>
<feature type="transmembrane region" description="Helical" evidence="2">
    <location>
        <begin position="218"/>
        <end position="239"/>
    </location>
</feature>
<dbReference type="GO" id="GO:0050982">
    <property type="term" value="P:detection of mechanical stimulus"/>
    <property type="evidence" value="ECO:0000318"/>
    <property type="project" value="GO_Central"/>
</dbReference>
<proteinExistence type="predicted"/>
<feature type="transmembrane region" description="Helical" evidence="2">
    <location>
        <begin position="556"/>
        <end position="573"/>
    </location>
</feature>
<feature type="compositionally biased region" description="Low complexity" evidence="1">
    <location>
        <begin position="12"/>
        <end position="21"/>
    </location>
</feature>
<dbReference type="EMBL" id="DS113212">
    <property type="protein sequence ID" value="EAY19026.1"/>
    <property type="molecule type" value="Genomic_DNA"/>
</dbReference>
<evidence type="ECO:0000313" key="4">
    <source>
        <dbReference type="EMBL" id="EAY19026.1"/>
    </source>
</evidence>
<evidence type="ECO:0000259" key="3">
    <source>
        <dbReference type="Pfam" id="PF12166"/>
    </source>
</evidence>
<feature type="transmembrane region" description="Helical" evidence="2">
    <location>
        <begin position="103"/>
        <end position="122"/>
    </location>
</feature>
<organism evidence="4 5">
    <name type="scientific">Trichomonas vaginalis (strain ATCC PRA-98 / G3)</name>
    <dbReference type="NCBI Taxonomy" id="412133"/>
    <lineage>
        <taxon>Eukaryota</taxon>
        <taxon>Metamonada</taxon>
        <taxon>Parabasalia</taxon>
        <taxon>Trichomonadida</taxon>
        <taxon>Trichomonadidae</taxon>
        <taxon>Trichomonas</taxon>
    </lineage>
</organism>
<feature type="transmembrane region" description="Helical" evidence="2">
    <location>
        <begin position="506"/>
        <end position="527"/>
    </location>
</feature>
<dbReference type="Pfam" id="PF12166">
    <property type="entry name" value="Piezo_cap"/>
    <property type="match status" value="1"/>
</dbReference>
<feature type="transmembrane region" description="Helical" evidence="2">
    <location>
        <begin position="824"/>
        <end position="844"/>
    </location>
</feature>
<dbReference type="PANTHER" id="PTHR13167">
    <property type="entry name" value="PIEZO-TYPE MECHANOSENSITIVE ION CHANNEL COMPONENT"/>
    <property type="match status" value="1"/>
</dbReference>
<feature type="transmembrane region" description="Helical" evidence="2">
    <location>
        <begin position="628"/>
        <end position="647"/>
    </location>
</feature>
<feature type="region of interest" description="Disordered" evidence="1">
    <location>
        <begin position="1236"/>
        <end position="1292"/>
    </location>
</feature>
<dbReference type="RefSeq" id="XP_001580012.1">
    <property type="nucleotide sequence ID" value="XM_001579962.1"/>
</dbReference>
<dbReference type="GO" id="GO:0042391">
    <property type="term" value="P:regulation of membrane potential"/>
    <property type="evidence" value="ECO:0000318"/>
    <property type="project" value="GO_Central"/>
</dbReference>
<feature type="transmembrane region" description="Helical" evidence="2">
    <location>
        <begin position="1715"/>
        <end position="1735"/>
    </location>
</feature>
<feature type="transmembrane region" description="Helical" evidence="2">
    <location>
        <begin position="1812"/>
        <end position="1834"/>
    </location>
</feature>
<feature type="transmembrane region" description="Helical" evidence="2">
    <location>
        <begin position="920"/>
        <end position="937"/>
    </location>
</feature>